<dbReference type="InterPro" id="IPR001466">
    <property type="entry name" value="Beta-lactam-related"/>
</dbReference>
<dbReference type="PANTHER" id="PTHR46825:SF9">
    <property type="entry name" value="BETA-LACTAMASE-RELATED DOMAIN-CONTAINING PROTEIN"/>
    <property type="match status" value="1"/>
</dbReference>
<evidence type="ECO:0000256" key="1">
    <source>
        <dbReference type="SAM" id="SignalP"/>
    </source>
</evidence>
<dbReference type="SUPFAM" id="SSF56601">
    <property type="entry name" value="beta-lactamase/transpeptidase-like"/>
    <property type="match status" value="1"/>
</dbReference>
<feature type="chain" id="PRO_5011568180" evidence="1">
    <location>
        <begin position="31"/>
        <end position="414"/>
    </location>
</feature>
<dbReference type="EMBL" id="FMTS01000001">
    <property type="protein sequence ID" value="SCW34872.1"/>
    <property type="molecule type" value="Genomic_DNA"/>
</dbReference>
<dbReference type="InterPro" id="IPR050491">
    <property type="entry name" value="AmpC-like"/>
</dbReference>
<accession>A0A1G4PRI5</accession>
<proteinExistence type="predicted"/>
<feature type="domain" description="Beta-lactamase-related" evidence="2">
    <location>
        <begin position="67"/>
        <end position="395"/>
    </location>
</feature>
<gene>
    <name evidence="3" type="ORF">SAMN02927928_0602</name>
</gene>
<evidence type="ECO:0000313" key="3">
    <source>
        <dbReference type="EMBL" id="SCW34872.1"/>
    </source>
</evidence>
<reference evidence="4" key="1">
    <citation type="submission" date="2016-10" db="EMBL/GenBank/DDBJ databases">
        <authorList>
            <person name="Varghese N."/>
            <person name="Submissions S."/>
        </authorList>
    </citation>
    <scope>NUCLEOTIDE SEQUENCE [LARGE SCALE GENOMIC DNA]</scope>
    <source>
        <strain evidence="4">CGMCC 1.3431</strain>
    </source>
</reference>
<evidence type="ECO:0000313" key="4">
    <source>
        <dbReference type="Proteomes" id="UP000199150"/>
    </source>
</evidence>
<dbReference type="PROSITE" id="PS51318">
    <property type="entry name" value="TAT"/>
    <property type="match status" value="1"/>
</dbReference>
<dbReference type="AlphaFoldDB" id="A0A1G4PRI5"/>
<dbReference type="Proteomes" id="UP000199150">
    <property type="component" value="Unassembled WGS sequence"/>
</dbReference>
<dbReference type="InterPro" id="IPR006311">
    <property type="entry name" value="TAT_signal"/>
</dbReference>
<organism evidence="3 4">
    <name type="scientific">Asticcacaulis taihuensis</name>
    <dbReference type="NCBI Taxonomy" id="260084"/>
    <lineage>
        <taxon>Bacteria</taxon>
        <taxon>Pseudomonadati</taxon>
        <taxon>Pseudomonadota</taxon>
        <taxon>Alphaproteobacteria</taxon>
        <taxon>Caulobacterales</taxon>
        <taxon>Caulobacteraceae</taxon>
        <taxon>Asticcacaulis</taxon>
    </lineage>
</organism>
<keyword evidence="1" id="KW-0732">Signal</keyword>
<name>A0A1G4PRI5_9CAUL</name>
<dbReference type="Pfam" id="PF00144">
    <property type="entry name" value="Beta-lactamase"/>
    <property type="match status" value="1"/>
</dbReference>
<protein>
    <submittedName>
        <fullName evidence="3">CubicO group peptidase, beta-lactamase class C family</fullName>
    </submittedName>
</protein>
<dbReference type="PANTHER" id="PTHR46825">
    <property type="entry name" value="D-ALANYL-D-ALANINE-CARBOXYPEPTIDASE/ENDOPEPTIDASE AMPH"/>
    <property type="match status" value="1"/>
</dbReference>
<dbReference type="RefSeq" id="WP_090643490.1">
    <property type="nucleotide sequence ID" value="NZ_CBCRYE010000001.1"/>
</dbReference>
<sequence length="414" mass="43551">MTATHENPAILTRRSTLGLMLAALAGNAAAPSLIRTVEQVAAPATPVKKTLGPPLLEWPSLTALGQAMVDKKLTPGLSLSVMAAGVLLYSKGFGLANIESNAAATPQTGFRVASITKQFTAAAILLLAEGGLLTLDDPLSKFLPAVPRGENITLRQLLSHTSGMGDYINGQLSSILTEAQTRDYTADELIKIITARQPFYRAQPGATWLYSNSAFTLLGIVVEKLSGMAFADFCAQHLFAPAGLSQTVIDKTCTTTAICNGYRPNFRAPTKYDLAMPISPSFAGGAGAIRSTTEDLCLWHLALLSGKVLKPESVEAMLTPTLLRNGKPAYERQGADPLEYGLGQGLGTMKSLKLAAHGGRINGFTGHLRSFTDSKLTVAILYNSDGGGAPGFAAAQKGLKTEASRLGIEHLGLV</sequence>
<keyword evidence="4" id="KW-1185">Reference proteome</keyword>
<dbReference type="InterPro" id="IPR012338">
    <property type="entry name" value="Beta-lactam/transpept-like"/>
</dbReference>
<feature type="signal peptide" evidence="1">
    <location>
        <begin position="1"/>
        <end position="30"/>
    </location>
</feature>
<dbReference type="OrthoDB" id="113033at2"/>
<evidence type="ECO:0000259" key="2">
    <source>
        <dbReference type="Pfam" id="PF00144"/>
    </source>
</evidence>
<dbReference type="STRING" id="260084.SAMN02927928_0602"/>
<dbReference type="Gene3D" id="3.40.710.10">
    <property type="entry name" value="DD-peptidase/beta-lactamase superfamily"/>
    <property type="match status" value="1"/>
</dbReference>